<feature type="transmembrane region" description="Helical" evidence="2">
    <location>
        <begin position="29"/>
        <end position="57"/>
    </location>
</feature>
<keyword evidence="2" id="KW-0812">Transmembrane</keyword>
<dbReference type="AlphaFoldDB" id="A0A7G9RHD4"/>
<sequence length="155" mass="16442">MRQQQTQPTGAAARVPTQRRATPPQEPTVWAGWVLFGAMMMILLGAFQAIAGLVALFDDGYYAVNSDGLLVHVSYTAWGWVHLGLGVIALAAGFGLMRGAMWARILGVGVAMVSAIVNLGFLAAFPLWAITMIALDVVVIYAITAHGSEVRDAVS</sequence>
<accession>A0A7G9RHD4</accession>
<evidence type="ECO:0000256" key="1">
    <source>
        <dbReference type="SAM" id="MobiDB-lite"/>
    </source>
</evidence>
<dbReference type="EMBL" id="CP060713">
    <property type="protein sequence ID" value="QNN55009.1"/>
    <property type="molecule type" value="Genomic_DNA"/>
</dbReference>
<proteinExistence type="predicted"/>
<keyword evidence="5" id="KW-1185">Reference proteome</keyword>
<dbReference type="InterPro" id="IPR055568">
    <property type="entry name" value="DUF7144"/>
</dbReference>
<evidence type="ECO:0000313" key="5">
    <source>
        <dbReference type="Proteomes" id="UP000515947"/>
    </source>
</evidence>
<dbReference type="KEGG" id="nmes:H9L09_11870"/>
<keyword evidence="2" id="KW-1133">Transmembrane helix</keyword>
<feature type="transmembrane region" description="Helical" evidence="2">
    <location>
        <begin position="77"/>
        <end position="96"/>
    </location>
</feature>
<name>A0A7G9RHD4_9ACTN</name>
<keyword evidence="2" id="KW-0472">Membrane</keyword>
<gene>
    <name evidence="4" type="ORF">H9L09_11870</name>
</gene>
<reference evidence="4 5" key="1">
    <citation type="submission" date="2020-08" db="EMBL/GenBank/DDBJ databases">
        <title>Genome sequence of Nocardioides mesophilus KACC 16243T.</title>
        <authorList>
            <person name="Hyun D.-W."/>
            <person name="Bae J.-W."/>
        </authorList>
    </citation>
    <scope>NUCLEOTIDE SEQUENCE [LARGE SCALE GENOMIC DNA]</scope>
    <source>
        <strain evidence="4 5">KACC 16243</strain>
    </source>
</reference>
<organism evidence="4 5">
    <name type="scientific">Nocardioides mesophilus</name>
    <dbReference type="NCBI Taxonomy" id="433659"/>
    <lineage>
        <taxon>Bacteria</taxon>
        <taxon>Bacillati</taxon>
        <taxon>Actinomycetota</taxon>
        <taxon>Actinomycetes</taxon>
        <taxon>Propionibacteriales</taxon>
        <taxon>Nocardioidaceae</taxon>
        <taxon>Nocardioides</taxon>
    </lineage>
</organism>
<evidence type="ECO:0000256" key="2">
    <source>
        <dbReference type="SAM" id="Phobius"/>
    </source>
</evidence>
<evidence type="ECO:0000259" key="3">
    <source>
        <dbReference type="Pfam" id="PF23636"/>
    </source>
</evidence>
<dbReference type="Proteomes" id="UP000515947">
    <property type="component" value="Chromosome"/>
</dbReference>
<feature type="region of interest" description="Disordered" evidence="1">
    <location>
        <begin position="1"/>
        <end position="25"/>
    </location>
</feature>
<dbReference type="Pfam" id="PF23636">
    <property type="entry name" value="DUF7144"/>
    <property type="match status" value="1"/>
</dbReference>
<feature type="transmembrane region" description="Helical" evidence="2">
    <location>
        <begin position="127"/>
        <end position="145"/>
    </location>
</feature>
<feature type="transmembrane region" description="Helical" evidence="2">
    <location>
        <begin position="103"/>
        <end position="121"/>
    </location>
</feature>
<evidence type="ECO:0000313" key="4">
    <source>
        <dbReference type="EMBL" id="QNN55009.1"/>
    </source>
</evidence>
<protein>
    <recommendedName>
        <fullName evidence="3">DUF7144 domain-containing protein</fullName>
    </recommendedName>
</protein>
<feature type="domain" description="DUF7144" evidence="3">
    <location>
        <begin position="33"/>
        <end position="147"/>
    </location>
</feature>